<name>A0A1F8H510_9BACT</name>
<reference evidence="1 2" key="1">
    <citation type="journal article" date="2016" name="Nat. Commun.">
        <title>Thousands of microbial genomes shed light on interconnected biogeochemical processes in an aquifer system.</title>
        <authorList>
            <person name="Anantharaman K."/>
            <person name="Brown C.T."/>
            <person name="Hug L.A."/>
            <person name="Sharon I."/>
            <person name="Castelle C.J."/>
            <person name="Probst A.J."/>
            <person name="Thomas B.C."/>
            <person name="Singh A."/>
            <person name="Wilkins M.J."/>
            <person name="Karaoz U."/>
            <person name="Brodie E.L."/>
            <person name="Williams K.H."/>
            <person name="Hubbard S.S."/>
            <person name="Banfield J.F."/>
        </authorList>
    </citation>
    <scope>NUCLEOTIDE SEQUENCE [LARGE SCALE GENOMIC DNA]</scope>
</reference>
<accession>A0A1F8H510</accession>
<evidence type="ECO:0008006" key="3">
    <source>
        <dbReference type="Google" id="ProtNLM"/>
    </source>
</evidence>
<dbReference type="EMBL" id="MGKU01000012">
    <property type="protein sequence ID" value="OGN32684.1"/>
    <property type="molecule type" value="Genomic_DNA"/>
</dbReference>
<protein>
    <recommendedName>
        <fullName evidence="3">Polymerase nucleotidyl transferase domain-containing protein</fullName>
    </recommendedName>
</protein>
<sequence length="331" mass="37797">MEKAILATLAYYDVLDLPLTLVEVASFLISPKQVDPFHQSFAGASVVSLDEIKTNLDKLIGGGTIATHDGFYFLTGREKLCAGRLAQQKNAEQKWEKARRYISWAQAVPFIEGIFASGSLALGFMESSSDLDVLVVTKPGRIWLARLWLSFWLELIGKRRRGRDRVAPDKICLNHYISSDALTLRWHSLYNAQTYLHLVPLLVRDHELINRFQRENNWMLNYVNNWPDLNGWQRRAVKLNHWLVGWAKVGEAVLEFTGLAVLLEKFARALQKSRIARGSKNKGIGRITINEQELEFHPHSPEYAVLNKFNQRVKQLPGLADYQENNSGLEL</sequence>
<comment type="caution">
    <text evidence="1">The sequence shown here is derived from an EMBL/GenBank/DDBJ whole genome shotgun (WGS) entry which is preliminary data.</text>
</comment>
<dbReference type="STRING" id="1802706.A3I32_02275"/>
<dbReference type="AlphaFoldDB" id="A0A1F8H510"/>
<evidence type="ECO:0000313" key="2">
    <source>
        <dbReference type="Proteomes" id="UP000177494"/>
    </source>
</evidence>
<dbReference type="InterPro" id="IPR043519">
    <property type="entry name" value="NT_sf"/>
</dbReference>
<dbReference type="SUPFAM" id="SSF81301">
    <property type="entry name" value="Nucleotidyltransferase"/>
    <property type="match status" value="1"/>
</dbReference>
<organism evidence="1 2">
    <name type="scientific">Candidatus Yanofskybacteria bacterium RIFCSPLOWO2_02_FULL_45_10</name>
    <dbReference type="NCBI Taxonomy" id="1802706"/>
    <lineage>
        <taxon>Bacteria</taxon>
        <taxon>Candidatus Yanofskyibacteriota</taxon>
    </lineage>
</organism>
<evidence type="ECO:0000313" key="1">
    <source>
        <dbReference type="EMBL" id="OGN32684.1"/>
    </source>
</evidence>
<dbReference type="Proteomes" id="UP000177494">
    <property type="component" value="Unassembled WGS sequence"/>
</dbReference>
<proteinExistence type="predicted"/>
<gene>
    <name evidence="1" type="ORF">A3I32_02275</name>
</gene>